<evidence type="ECO:0000259" key="9">
    <source>
        <dbReference type="PROSITE" id="PS50850"/>
    </source>
</evidence>
<reference evidence="10" key="1">
    <citation type="submission" date="2019-04" db="EMBL/GenBank/DDBJ databases">
        <title>Friends and foes A comparative genomics studyof 23 Aspergillus species from section Flavi.</title>
        <authorList>
            <consortium name="DOE Joint Genome Institute"/>
            <person name="Kjaerbolling I."/>
            <person name="Vesth T."/>
            <person name="Frisvad J.C."/>
            <person name="Nybo J.L."/>
            <person name="Theobald S."/>
            <person name="Kildgaard S."/>
            <person name="Isbrandt T."/>
            <person name="Kuo A."/>
            <person name="Sato A."/>
            <person name="Lyhne E.K."/>
            <person name="Kogle M.E."/>
            <person name="Wiebenga A."/>
            <person name="Kun R.S."/>
            <person name="Lubbers R.J."/>
            <person name="Makela M.R."/>
            <person name="Barry K."/>
            <person name="Chovatia M."/>
            <person name="Clum A."/>
            <person name="Daum C."/>
            <person name="Haridas S."/>
            <person name="He G."/>
            <person name="LaButti K."/>
            <person name="Lipzen A."/>
            <person name="Mondo S."/>
            <person name="Riley R."/>
            <person name="Salamov A."/>
            <person name="Simmons B.A."/>
            <person name="Magnuson J.K."/>
            <person name="Henrissat B."/>
            <person name="Mortensen U.H."/>
            <person name="Larsen T.O."/>
            <person name="Devries R.P."/>
            <person name="Grigoriev I.V."/>
            <person name="Machida M."/>
            <person name="Baker S.E."/>
            <person name="Andersen M.R."/>
        </authorList>
    </citation>
    <scope>NUCLEOTIDE SEQUENCE [LARGE SCALE GENOMIC DNA]</scope>
    <source>
        <strain evidence="10">IBT 14317</strain>
    </source>
</reference>
<feature type="domain" description="Major facilitator superfamily (MFS) profile" evidence="9">
    <location>
        <begin position="50"/>
        <end position="457"/>
    </location>
</feature>
<feature type="transmembrane region" description="Helical" evidence="8">
    <location>
        <begin position="178"/>
        <end position="197"/>
    </location>
</feature>
<protein>
    <submittedName>
        <fullName evidence="10">Major facilitator superfamily domain-containing protein</fullName>
    </submittedName>
</protein>
<dbReference type="SUPFAM" id="SSF103473">
    <property type="entry name" value="MFS general substrate transporter"/>
    <property type="match status" value="1"/>
</dbReference>
<feature type="transmembrane region" description="Helical" evidence="8">
    <location>
        <begin position="117"/>
        <end position="135"/>
    </location>
</feature>
<evidence type="ECO:0000256" key="3">
    <source>
        <dbReference type="ARBA" id="ARBA00022692"/>
    </source>
</evidence>
<evidence type="ECO:0000256" key="8">
    <source>
        <dbReference type="SAM" id="Phobius"/>
    </source>
</evidence>
<keyword evidence="3 8" id="KW-0812">Transmembrane</keyword>
<feature type="region of interest" description="Disordered" evidence="7">
    <location>
        <begin position="469"/>
        <end position="496"/>
    </location>
</feature>
<evidence type="ECO:0000256" key="5">
    <source>
        <dbReference type="ARBA" id="ARBA00023136"/>
    </source>
</evidence>
<evidence type="ECO:0000313" key="10">
    <source>
        <dbReference type="EMBL" id="KAE8389087.1"/>
    </source>
</evidence>
<feature type="transmembrane region" description="Helical" evidence="8">
    <location>
        <begin position="147"/>
        <end position="166"/>
    </location>
</feature>
<dbReference type="Gene3D" id="1.20.1250.20">
    <property type="entry name" value="MFS general substrate transporter like domains"/>
    <property type="match status" value="1"/>
</dbReference>
<evidence type="ECO:0000256" key="4">
    <source>
        <dbReference type="ARBA" id="ARBA00022989"/>
    </source>
</evidence>
<dbReference type="AlphaFoldDB" id="A0A5N7C5T9"/>
<dbReference type="PANTHER" id="PTHR43791">
    <property type="entry name" value="PERMEASE-RELATED"/>
    <property type="match status" value="1"/>
</dbReference>
<evidence type="ECO:0000256" key="2">
    <source>
        <dbReference type="ARBA" id="ARBA00022448"/>
    </source>
</evidence>
<keyword evidence="2" id="KW-0813">Transport</keyword>
<dbReference type="InterPro" id="IPR011701">
    <property type="entry name" value="MFS"/>
</dbReference>
<dbReference type="InterPro" id="IPR020846">
    <property type="entry name" value="MFS_dom"/>
</dbReference>
<evidence type="ECO:0000256" key="6">
    <source>
        <dbReference type="ARBA" id="ARBA00037968"/>
    </source>
</evidence>
<dbReference type="GO" id="GO:0022857">
    <property type="term" value="F:transmembrane transporter activity"/>
    <property type="evidence" value="ECO:0007669"/>
    <property type="project" value="InterPro"/>
</dbReference>
<name>A0A5N7C5T9_PETAA</name>
<comment type="subcellular location">
    <subcellularLocation>
        <location evidence="1">Membrane</location>
        <topology evidence="1">Multi-pass membrane protein</topology>
    </subcellularLocation>
</comment>
<dbReference type="InterPro" id="IPR036259">
    <property type="entry name" value="MFS_trans_sf"/>
</dbReference>
<dbReference type="OrthoDB" id="6730379at2759"/>
<feature type="transmembrane region" description="Helical" evidence="8">
    <location>
        <begin position="313"/>
        <end position="335"/>
    </location>
</feature>
<dbReference type="GO" id="GO:0016020">
    <property type="term" value="C:membrane"/>
    <property type="evidence" value="ECO:0007669"/>
    <property type="project" value="UniProtKB-SubCell"/>
</dbReference>
<keyword evidence="5 8" id="KW-0472">Membrane</keyword>
<feature type="compositionally biased region" description="Polar residues" evidence="7">
    <location>
        <begin position="1"/>
        <end position="17"/>
    </location>
</feature>
<gene>
    <name evidence="10" type="ORF">BDV23DRAFT_194718</name>
</gene>
<comment type="similarity">
    <text evidence="6">Belongs to the major facilitator superfamily. Allantoate permease family.</text>
</comment>
<feature type="transmembrane region" description="Helical" evidence="8">
    <location>
        <begin position="435"/>
        <end position="456"/>
    </location>
</feature>
<feature type="transmembrane region" description="Helical" evidence="8">
    <location>
        <begin position="342"/>
        <end position="359"/>
    </location>
</feature>
<accession>A0A5N7C5T9</accession>
<keyword evidence="4 8" id="KW-1133">Transmembrane helix</keyword>
<feature type="transmembrane region" description="Helical" evidence="8">
    <location>
        <begin position="209"/>
        <end position="229"/>
    </location>
</feature>
<dbReference type="Proteomes" id="UP000326877">
    <property type="component" value="Unassembled WGS sequence"/>
</dbReference>
<feature type="transmembrane region" description="Helical" evidence="8">
    <location>
        <begin position="371"/>
        <end position="391"/>
    </location>
</feature>
<organism evidence="10">
    <name type="scientific">Petromyces alliaceus</name>
    <name type="common">Aspergillus alliaceus</name>
    <dbReference type="NCBI Taxonomy" id="209559"/>
    <lineage>
        <taxon>Eukaryota</taxon>
        <taxon>Fungi</taxon>
        <taxon>Dikarya</taxon>
        <taxon>Ascomycota</taxon>
        <taxon>Pezizomycotina</taxon>
        <taxon>Eurotiomycetes</taxon>
        <taxon>Eurotiomycetidae</taxon>
        <taxon>Eurotiales</taxon>
        <taxon>Aspergillaceae</taxon>
        <taxon>Aspergillus</taxon>
        <taxon>Aspergillus subgen. Circumdati</taxon>
    </lineage>
</organism>
<evidence type="ECO:0000256" key="7">
    <source>
        <dbReference type="SAM" id="MobiDB-lite"/>
    </source>
</evidence>
<dbReference type="Pfam" id="PF07690">
    <property type="entry name" value="MFS_1"/>
    <property type="match status" value="1"/>
</dbReference>
<feature type="region of interest" description="Disordered" evidence="7">
    <location>
        <begin position="1"/>
        <end position="31"/>
    </location>
</feature>
<dbReference type="PROSITE" id="PS50850">
    <property type="entry name" value="MFS"/>
    <property type="match status" value="1"/>
</dbReference>
<dbReference type="EMBL" id="ML735270">
    <property type="protein sequence ID" value="KAE8389087.1"/>
    <property type="molecule type" value="Genomic_DNA"/>
</dbReference>
<proteinExistence type="inferred from homology"/>
<dbReference type="PANTHER" id="PTHR43791:SF103">
    <property type="entry name" value="MAJOR FACILITATOR SUPERFAMILY (MFS) PROFILE DOMAIN-CONTAINING PROTEIN-RELATED"/>
    <property type="match status" value="1"/>
</dbReference>
<feature type="transmembrane region" description="Helical" evidence="8">
    <location>
        <begin position="87"/>
        <end position="110"/>
    </location>
</feature>
<evidence type="ECO:0000256" key="1">
    <source>
        <dbReference type="ARBA" id="ARBA00004141"/>
    </source>
</evidence>
<feature type="transmembrane region" description="Helical" evidence="8">
    <location>
        <begin position="403"/>
        <end position="423"/>
    </location>
</feature>
<sequence>MATSDYSNLKSPGSEDQGSPPKGPSELVDEQQPLTAMEEKAMIRRIDLCLLPLMFVSYLLQYLDKTAMSYTSILGLLQSTHMDTEKYSWASSAFYFGYMVASYPVSLGFVKFPIGKYLSIMMIIWAIILTCHAAASNFAGITALRVLLGVFESAISPGFTIVVGMWYTPSEHALRSCIWFAGNGVASIFGGVLSYAIGHIHNRVAPWQWVFIIFGIITLVWSIFQFFVLPDSPLNAKFLSPTQRGPAYRRAQASQQTYQSREWKKDQFIEALIDPKTWLLFIYNFLVSLPNGGVTNFSSLVIASFGFNTFDTLLYTIPMAAVALAFLLASALTCNSFRGLRCYWMIITLIVSLVGILLMRQLPVDKKWGRLVGVWLVTVFGAGFPLSLSLVSSNFAGFTKKSTVTAILFIGYCVGNIAGPQLFKKNEKPHYYTAFAAILACFCIAIVDVILLRVYMAWENGRRDRKQGRVIEPETSEAEDVVDAGGNGEKRDGDVSDWQNQNFRFCL</sequence>
<dbReference type="FunFam" id="1.20.1250.20:FF:000064">
    <property type="entry name" value="MFS allantoate transporter"/>
    <property type="match status" value="1"/>
</dbReference>